<dbReference type="Proteomes" id="UP001221142">
    <property type="component" value="Unassembled WGS sequence"/>
</dbReference>
<feature type="transmembrane region" description="Helical" evidence="1">
    <location>
        <begin position="102"/>
        <end position="125"/>
    </location>
</feature>
<name>A0AAD7FY68_9AGAR</name>
<feature type="transmembrane region" description="Helical" evidence="1">
    <location>
        <begin position="137"/>
        <end position="156"/>
    </location>
</feature>
<feature type="transmembrane region" description="Helical" evidence="1">
    <location>
        <begin position="241"/>
        <end position="260"/>
    </location>
</feature>
<evidence type="ECO:0000313" key="4">
    <source>
        <dbReference type="Proteomes" id="UP001221142"/>
    </source>
</evidence>
<protein>
    <recommendedName>
        <fullName evidence="2">DUF6534 domain-containing protein</fullName>
    </recommendedName>
</protein>
<dbReference type="InterPro" id="IPR045339">
    <property type="entry name" value="DUF6534"/>
</dbReference>
<keyword evidence="1" id="KW-1133">Transmembrane helix</keyword>
<keyword evidence="1" id="KW-0472">Membrane</keyword>
<keyword evidence="1" id="KW-0812">Transmembrane</keyword>
<evidence type="ECO:0000313" key="3">
    <source>
        <dbReference type="EMBL" id="KAJ7650006.1"/>
    </source>
</evidence>
<dbReference type="PANTHER" id="PTHR40465:SF1">
    <property type="entry name" value="DUF6534 DOMAIN-CONTAINING PROTEIN"/>
    <property type="match status" value="1"/>
</dbReference>
<feature type="domain" description="DUF6534" evidence="2">
    <location>
        <begin position="186"/>
        <end position="264"/>
    </location>
</feature>
<keyword evidence="4" id="KW-1185">Reference proteome</keyword>
<sequence>MLQIFSCGVKSLVGSAISREPLFVGHIHMSDSDIPKTLGALLIGGLFASLLGGTVNLQTVLYFRAYQKDRAFIKVCSLFGEILRRFGFYPHHATTKFDHLDSISWCIALTVILTAIVTFLVHCFFAHRMFLLSRRNWFMSLPVLGLALVRLAAASATTSKMLEYRNFTLFQLHVRWLFTLGLAVSSALDVLITALLVYLFQSSRTESGRLIRHGLETGSLTCVITIVTMICWIIAPQNLIFLGIYLVIGKFYATSLLVTLNSRVSMHKSVPSSLACDQRTPVVFNLETRSQKTTMARSGSSHSKPTALEINIETQTNVRYDSERLSTSSG</sequence>
<dbReference type="AlphaFoldDB" id="A0AAD7FY68"/>
<dbReference type="EMBL" id="JARKIF010000001">
    <property type="protein sequence ID" value="KAJ7650006.1"/>
    <property type="molecule type" value="Genomic_DNA"/>
</dbReference>
<proteinExistence type="predicted"/>
<evidence type="ECO:0000256" key="1">
    <source>
        <dbReference type="SAM" id="Phobius"/>
    </source>
</evidence>
<dbReference type="Pfam" id="PF20152">
    <property type="entry name" value="DUF6534"/>
    <property type="match status" value="1"/>
</dbReference>
<dbReference type="PANTHER" id="PTHR40465">
    <property type="entry name" value="CHROMOSOME 1, WHOLE GENOME SHOTGUN SEQUENCE"/>
    <property type="match status" value="1"/>
</dbReference>
<organism evidence="3 4">
    <name type="scientific">Roridomyces roridus</name>
    <dbReference type="NCBI Taxonomy" id="1738132"/>
    <lineage>
        <taxon>Eukaryota</taxon>
        <taxon>Fungi</taxon>
        <taxon>Dikarya</taxon>
        <taxon>Basidiomycota</taxon>
        <taxon>Agaricomycotina</taxon>
        <taxon>Agaricomycetes</taxon>
        <taxon>Agaricomycetidae</taxon>
        <taxon>Agaricales</taxon>
        <taxon>Marasmiineae</taxon>
        <taxon>Mycenaceae</taxon>
        <taxon>Roridomyces</taxon>
    </lineage>
</organism>
<accession>A0AAD7FY68</accession>
<gene>
    <name evidence="3" type="ORF">FB45DRAFT_7244</name>
</gene>
<reference evidence="3" key="1">
    <citation type="submission" date="2023-03" db="EMBL/GenBank/DDBJ databases">
        <title>Massive genome expansion in bonnet fungi (Mycena s.s.) driven by repeated elements and novel gene families across ecological guilds.</title>
        <authorList>
            <consortium name="Lawrence Berkeley National Laboratory"/>
            <person name="Harder C.B."/>
            <person name="Miyauchi S."/>
            <person name="Viragh M."/>
            <person name="Kuo A."/>
            <person name="Thoen E."/>
            <person name="Andreopoulos B."/>
            <person name="Lu D."/>
            <person name="Skrede I."/>
            <person name="Drula E."/>
            <person name="Henrissat B."/>
            <person name="Morin E."/>
            <person name="Kohler A."/>
            <person name="Barry K."/>
            <person name="LaButti K."/>
            <person name="Morin E."/>
            <person name="Salamov A."/>
            <person name="Lipzen A."/>
            <person name="Mereny Z."/>
            <person name="Hegedus B."/>
            <person name="Baldrian P."/>
            <person name="Stursova M."/>
            <person name="Weitz H."/>
            <person name="Taylor A."/>
            <person name="Grigoriev I.V."/>
            <person name="Nagy L.G."/>
            <person name="Martin F."/>
            <person name="Kauserud H."/>
        </authorList>
    </citation>
    <scope>NUCLEOTIDE SEQUENCE</scope>
    <source>
        <strain evidence="3">9284</strain>
    </source>
</reference>
<feature type="transmembrane region" description="Helical" evidence="1">
    <location>
        <begin position="213"/>
        <end position="235"/>
    </location>
</feature>
<comment type="caution">
    <text evidence="3">The sequence shown here is derived from an EMBL/GenBank/DDBJ whole genome shotgun (WGS) entry which is preliminary data.</text>
</comment>
<evidence type="ECO:0000259" key="2">
    <source>
        <dbReference type="Pfam" id="PF20152"/>
    </source>
</evidence>
<feature type="transmembrane region" description="Helical" evidence="1">
    <location>
        <begin position="38"/>
        <end position="59"/>
    </location>
</feature>
<feature type="transmembrane region" description="Helical" evidence="1">
    <location>
        <begin position="176"/>
        <end position="201"/>
    </location>
</feature>